<dbReference type="Proteomes" id="UP000041625">
    <property type="component" value="Unassembled WGS sequence"/>
</dbReference>
<evidence type="ECO:0000313" key="5">
    <source>
        <dbReference type="Proteomes" id="UP000041625"/>
    </source>
</evidence>
<dbReference type="RefSeq" id="WP_231625628.1">
    <property type="nucleotide sequence ID" value="NZ_LK933977.1"/>
</dbReference>
<dbReference type="Gene3D" id="1.10.1040.10">
    <property type="entry name" value="N-(1-d-carboxylethyl)-l-norvaline Dehydrogenase, domain 2"/>
    <property type="match status" value="1"/>
</dbReference>
<name>A0AA87BYF8_9VIBR</name>
<gene>
    <name evidence="4" type="ORF">VCR31J2_1290091</name>
</gene>
<evidence type="ECO:0000313" key="4">
    <source>
        <dbReference type="EMBL" id="CDT71831.1"/>
    </source>
</evidence>
<dbReference type="SUPFAM" id="SSF51735">
    <property type="entry name" value="NAD(P)-binding Rossmann-fold domains"/>
    <property type="match status" value="1"/>
</dbReference>
<protein>
    <submittedName>
        <fullName evidence="4">6-phosphogluconate dehydrogenase, NAD-binding</fullName>
    </submittedName>
</protein>
<dbReference type="InterPro" id="IPR008927">
    <property type="entry name" value="6-PGluconate_DH-like_C_sf"/>
</dbReference>
<evidence type="ECO:0000256" key="1">
    <source>
        <dbReference type="ARBA" id="ARBA00023002"/>
    </source>
</evidence>
<comment type="caution">
    <text evidence="4">The sequence shown here is derived from an EMBL/GenBank/DDBJ whole genome shotgun (WGS) entry which is preliminary data.</text>
</comment>
<dbReference type="AlphaFoldDB" id="A0AA87BYF8"/>
<dbReference type="Pfam" id="PF09130">
    <property type="entry name" value="DUF1932"/>
    <property type="match status" value="1"/>
</dbReference>
<keyword evidence="5" id="KW-1185">Reference proteome</keyword>
<accession>A0AA87BYF8</accession>
<reference evidence="4 5" key="1">
    <citation type="submission" date="2014-06" db="EMBL/GenBank/DDBJ databases">
        <authorList>
            <person name="Le Roux F."/>
        </authorList>
    </citation>
    <scope>NUCLEOTIDE SEQUENCE [LARGE SCALE GENOMIC DNA]</scope>
    <source>
        <strain evidence="4 5">J2-31</strain>
    </source>
</reference>
<dbReference type="InterPro" id="IPR015814">
    <property type="entry name" value="Pgluconate_DH_NAD-bd_C"/>
</dbReference>
<feature type="domain" description="Phosphogluconate dehydrogenase NAD-binding putative C-terminal" evidence="3">
    <location>
        <begin position="210"/>
        <end position="279"/>
    </location>
</feature>
<dbReference type="GO" id="GO:0050661">
    <property type="term" value="F:NADP binding"/>
    <property type="evidence" value="ECO:0007669"/>
    <property type="project" value="InterPro"/>
</dbReference>
<dbReference type="InterPro" id="IPR006115">
    <property type="entry name" value="6PGDH_NADP-bd"/>
</dbReference>
<evidence type="ECO:0000259" key="2">
    <source>
        <dbReference type="Pfam" id="PF03446"/>
    </source>
</evidence>
<dbReference type="Pfam" id="PF03446">
    <property type="entry name" value="NAD_binding_2"/>
    <property type="match status" value="1"/>
</dbReference>
<feature type="domain" description="6-phosphogluconate dehydrogenase NADP-binding" evidence="2">
    <location>
        <begin position="60"/>
        <end position="160"/>
    </location>
</feature>
<organism evidence="4 5">
    <name type="scientific">Vibrio coralliirubri</name>
    <dbReference type="NCBI Taxonomy" id="1516159"/>
    <lineage>
        <taxon>Bacteria</taxon>
        <taxon>Pseudomonadati</taxon>
        <taxon>Pseudomonadota</taxon>
        <taxon>Gammaproteobacteria</taxon>
        <taxon>Vibrionales</taxon>
        <taxon>Vibrionaceae</taxon>
        <taxon>Vibrio</taxon>
    </lineage>
</organism>
<dbReference type="GO" id="GO:0016491">
    <property type="term" value="F:oxidoreductase activity"/>
    <property type="evidence" value="ECO:0007669"/>
    <property type="project" value="UniProtKB-KW"/>
</dbReference>
<keyword evidence="1" id="KW-0560">Oxidoreductase</keyword>
<dbReference type="EMBL" id="CCKJ01000034">
    <property type="protein sequence ID" value="CDT71831.1"/>
    <property type="molecule type" value="Genomic_DNA"/>
</dbReference>
<dbReference type="InterPro" id="IPR036291">
    <property type="entry name" value="NAD(P)-bd_dom_sf"/>
</dbReference>
<dbReference type="InterPro" id="IPR013328">
    <property type="entry name" value="6PGD_dom2"/>
</dbReference>
<evidence type="ECO:0000259" key="3">
    <source>
        <dbReference type="Pfam" id="PF09130"/>
    </source>
</evidence>
<proteinExistence type="predicted"/>
<dbReference type="SUPFAM" id="SSF48179">
    <property type="entry name" value="6-phosphogluconate dehydrogenase C-terminal domain-like"/>
    <property type="match status" value="1"/>
</dbReference>
<sequence length="314" mass="34012">MKNADKLAGKKRIMATITRAAFIGFGEAAQAFLVSWGDKAPEVISGFDIKSNHAQHRESILLEYIKHGIQGAFEAHEAINGAELVFSLVTADQAEAVAKNVAKTFTPKQIFLDCNSCSPQVKQRNAELIEACGASYLDVVIMAPVLGRTSAIPLLISGKKALEIEPLLTTLGFNVEVVSDQVGEASSIKMIRSVMVKGLEALTTECLLAARKAGVENHVLESLSTTYPALPLNDLGQYHLERMLSHGERRSNELKEVSNTLSELNLNGSMVNGAMEWHSALGKMPVEYQGQDLSTLSDLVLGQLAHTRTRAVNE</sequence>
<dbReference type="Gene3D" id="3.40.50.720">
    <property type="entry name" value="NAD(P)-binding Rossmann-like Domain"/>
    <property type="match status" value="1"/>
</dbReference>